<dbReference type="AlphaFoldDB" id="H1Z0P9"/>
<proteinExistence type="predicted"/>
<dbReference type="PATRIC" id="fig|937775.9.peg.1372"/>
<dbReference type="EMBL" id="CM001436">
    <property type="protein sequence ID" value="EHQ35306.1"/>
    <property type="molecule type" value="Genomic_DNA"/>
</dbReference>
<dbReference type="STRING" id="937775.Metlim_1196"/>
<dbReference type="PANTHER" id="PTHR41283">
    <property type="entry name" value="AMINOGLYCOSIDE PHOSPHOTRANSFERASE"/>
    <property type="match status" value="1"/>
</dbReference>
<name>H1Z0P9_9EURY</name>
<dbReference type="SUPFAM" id="SSF56112">
    <property type="entry name" value="Protein kinase-like (PK-like)"/>
    <property type="match status" value="1"/>
</dbReference>
<gene>
    <name evidence="2" type="ORF">Metlim_1196</name>
</gene>
<dbReference type="InterPro" id="IPR002575">
    <property type="entry name" value="Aminoglycoside_PTrfase"/>
</dbReference>
<keyword evidence="2" id="KW-0808">Transferase</keyword>
<accession>H1Z0P9</accession>
<feature type="domain" description="Aminoglycoside phosphotransferase" evidence="1">
    <location>
        <begin position="19"/>
        <end position="249"/>
    </location>
</feature>
<reference evidence="2 3" key="1">
    <citation type="submission" date="2011-10" db="EMBL/GenBank/DDBJ databases">
        <title>The Improved High-Quality Draft genome of Methanoplanus limicola DSM 2279.</title>
        <authorList>
            <consortium name="US DOE Joint Genome Institute (JGI-PGF)"/>
            <person name="Lucas S."/>
            <person name="Copeland A."/>
            <person name="Lapidus A."/>
            <person name="Glavina del Rio T."/>
            <person name="Dalin E."/>
            <person name="Tice H."/>
            <person name="Bruce D."/>
            <person name="Goodwin L."/>
            <person name="Pitluck S."/>
            <person name="Peters L."/>
            <person name="Mikhailova N."/>
            <person name="Lu M."/>
            <person name="Kyrpides N."/>
            <person name="Mavromatis K."/>
            <person name="Ivanova N."/>
            <person name="Markowitz V."/>
            <person name="Cheng J.-F."/>
            <person name="Hugenholtz P."/>
            <person name="Woyke T."/>
            <person name="Wu D."/>
            <person name="Wirth R."/>
            <person name="Brambilla E.-M."/>
            <person name="Klenk H.-P."/>
            <person name="Eisen J.A."/>
        </authorList>
    </citation>
    <scope>NUCLEOTIDE SEQUENCE [LARGE SCALE GENOMIC DNA]</scope>
    <source>
        <strain evidence="2 3">DSM 2279</strain>
    </source>
</reference>
<dbReference type="PANTHER" id="PTHR41283:SF1">
    <property type="entry name" value="AMINOGLYCOSIDE PHOSPHOTRANSFERASE DOMAIN-CONTAINING PROTEIN"/>
    <property type="match status" value="1"/>
</dbReference>
<evidence type="ECO:0000259" key="1">
    <source>
        <dbReference type="Pfam" id="PF01636"/>
    </source>
</evidence>
<dbReference type="Pfam" id="PF01636">
    <property type="entry name" value="APH"/>
    <property type="match status" value="1"/>
</dbReference>
<protein>
    <submittedName>
        <fullName evidence="2">Aminoglycoside phosphotransferase</fullName>
    </submittedName>
</protein>
<dbReference type="InParanoid" id="H1Z0P9"/>
<evidence type="ECO:0000313" key="2">
    <source>
        <dbReference type="EMBL" id="EHQ35306.1"/>
    </source>
</evidence>
<dbReference type="Proteomes" id="UP000005741">
    <property type="component" value="Chromosome"/>
</dbReference>
<evidence type="ECO:0000313" key="3">
    <source>
        <dbReference type="Proteomes" id="UP000005741"/>
    </source>
</evidence>
<sequence>MDSFSKIRDYLSDLTGFTDVKRIEKGYSFEKKYILSGSCDQKYLLRIAEIPKGQSAAGKKAEFEVIGRAGQYSELVPKAHYFGVSDDDSLCYMLLDYIPGRDCEDALVELSSDDQYSLGFDAGKELLKLHRLDAPEDMEEWHERYSSKYKRKCSVFDEYNIKSGIVDMEKVSRFIRASNSNMGCERQSFLHDDYHPGNLIVDKKKLCGIIDFNRYDWGDPVHDFVKTAYFSSAVSIPFSVGQIDGYNGDEVSSEFWGKYSLYAAMMIVPDLVWSCWYSHQVGSPEQAELSEERVRRVFWDHDGFDSEVPLWYRDYKGLWD</sequence>
<keyword evidence="3" id="KW-1185">Reference proteome</keyword>
<dbReference type="HOGENOM" id="CLU_078715_0_0_2"/>
<dbReference type="Gene3D" id="3.90.1200.10">
    <property type="match status" value="1"/>
</dbReference>
<dbReference type="OrthoDB" id="59248at2157"/>
<dbReference type="RefSeq" id="WP_004077057.1">
    <property type="nucleotide sequence ID" value="NZ_CM001436.1"/>
</dbReference>
<organism evidence="2 3">
    <name type="scientific">Methanoplanus limicola DSM 2279</name>
    <dbReference type="NCBI Taxonomy" id="937775"/>
    <lineage>
        <taxon>Archaea</taxon>
        <taxon>Methanobacteriati</taxon>
        <taxon>Methanobacteriota</taxon>
        <taxon>Stenosarchaea group</taxon>
        <taxon>Methanomicrobia</taxon>
        <taxon>Methanomicrobiales</taxon>
        <taxon>Methanomicrobiaceae</taxon>
        <taxon>Methanoplanus</taxon>
    </lineage>
</organism>
<dbReference type="InterPro" id="IPR011009">
    <property type="entry name" value="Kinase-like_dom_sf"/>
</dbReference>
<dbReference type="GO" id="GO:0016740">
    <property type="term" value="F:transferase activity"/>
    <property type="evidence" value="ECO:0007669"/>
    <property type="project" value="UniProtKB-KW"/>
</dbReference>